<evidence type="ECO:0000313" key="4">
    <source>
        <dbReference type="Proteomes" id="UP000295344"/>
    </source>
</evidence>
<accession>A0A4R7FGT8</accession>
<keyword evidence="4" id="KW-1185">Reference proteome</keyword>
<reference evidence="3 4" key="1">
    <citation type="submission" date="2019-03" db="EMBL/GenBank/DDBJ databases">
        <title>Genomic Encyclopedia of Archaeal and Bacterial Type Strains, Phase II (KMG-II): from individual species to whole genera.</title>
        <authorList>
            <person name="Goeker M."/>
        </authorList>
    </citation>
    <scope>NUCLEOTIDE SEQUENCE [LARGE SCALE GENOMIC DNA]</scope>
    <source>
        <strain evidence="3 4">DSM 24782</strain>
    </source>
</reference>
<dbReference type="Gene3D" id="1.10.1040.10">
    <property type="entry name" value="N-(1-d-carboxylethyl)-l-norvaline Dehydrogenase, domain 2"/>
    <property type="match status" value="1"/>
</dbReference>
<dbReference type="Gene3D" id="3.40.50.720">
    <property type="entry name" value="NAD(P)-binding Rossmann-like Domain"/>
    <property type="match status" value="1"/>
</dbReference>
<dbReference type="InterPro" id="IPR013332">
    <property type="entry name" value="KPR_N"/>
</dbReference>
<protein>
    <submittedName>
        <fullName evidence="3">Ketopantoate reductase</fullName>
    </submittedName>
</protein>
<dbReference type="InterPro" id="IPR036291">
    <property type="entry name" value="NAD(P)-bd_dom_sf"/>
</dbReference>
<proteinExistence type="predicted"/>
<dbReference type="SUPFAM" id="SSF51735">
    <property type="entry name" value="NAD(P)-binding Rossmann-fold domains"/>
    <property type="match status" value="1"/>
</dbReference>
<dbReference type="InterPro" id="IPR013328">
    <property type="entry name" value="6PGD_dom2"/>
</dbReference>
<dbReference type="InterPro" id="IPR013752">
    <property type="entry name" value="KPA_reductase"/>
</dbReference>
<dbReference type="SUPFAM" id="SSF48179">
    <property type="entry name" value="6-phosphogluconate dehydrogenase C-terminal domain-like"/>
    <property type="match status" value="1"/>
</dbReference>
<dbReference type="Proteomes" id="UP000295344">
    <property type="component" value="Unassembled WGS sequence"/>
</dbReference>
<dbReference type="EMBL" id="SOAM01000003">
    <property type="protein sequence ID" value="TDS75877.1"/>
    <property type="molecule type" value="Genomic_DNA"/>
</dbReference>
<organism evidence="3 4">
    <name type="scientific">Amnibacterium kyonggiense</name>
    <dbReference type="NCBI Taxonomy" id="595671"/>
    <lineage>
        <taxon>Bacteria</taxon>
        <taxon>Bacillati</taxon>
        <taxon>Actinomycetota</taxon>
        <taxon>Actinomycetes</taxon>
        <taxon>Micrococcales</taxon>
        <taxon>Microbacteriaceae</taxon>
        <taxon>Amnibacterium</taxon>
    </lineage>
</organism>
<dbReference type="RefSeq" id="WP_133767116.1">
    <property type="nucleotide sequence ID" value="NZ_BAAARP010000001.1"/>
</dbReference>
<feature type="domain" description="Ketopantoate reductase N-terminal" evidence="1">
    <location>
        <begin position="4"/>
        <end position="146"/>
    </location>
</feature>
<gene>
    <name evidence="3" type="ORF">CLV52_2986</name>
</gene>
<dbReference type="AlphaFoldDB" id="A0A4R7FGT8"/>
<dbReference type="Pfam" id="PF08546">
    <property type="entry name" value="ApbA_C"/>
    <property type="match status" value="1"/>
</dbReference>
<sequence length="328" mass="33638">MRYVIVGAGGVGGVIGGLLADAGREVALVARGAHGDAIAADGLLVRRPDRDLRLRVPVAPTVARLGLAADDVVLIAVKSQQTAGVLADLAAEEVDGRRATDALPLLMAQNGVANEDAALRLGPDVHGICVNLPATHLEPGVVIGEGSPAAGVLTIGLAVGGADDLDRAVAADLTAAGFRGREDEDVIAWKRAKLLRNVSNAVQALCGHDDEDGAERLDRLAREEASAAFDAAGLPVVGDDRYAADISGYSAQAVGGRGRAGGSTWQSLARGQGTVETDWLNGEIARLGRLHGVPTPVNVLLQRAMWRLVRDGGAPGSMRPASLLAELA</sequence>
<name>A0A4R7FGT8_9MICO</name>
<evidence type="ECO:0000259" key="1">
    <source>
        <dbReference type="Pfam" id="PF02558"/>
    </source>
</evidence>
<comment type="caution">
    <text evidence="3">The sequence shown here is derived from an EMBL/GenBank/DDBJ whole genome shotgun (WGS) entry which is preliminary data.</text>
</comment>
<evidence type="ECO:0000259" key="2">
    <source>
        <dbReference type="Pfam" id="PF08546"/>
    </source>
</evidence>
<dbReference type="Pfam" id="PF02558">
    <property type="entry name" value="ApbA"/>
    <property type="match status" value="1"/>
</dbReference>
<dbReference type="OrthoDB" id="9796561at2"/>
<dbReference type="InterPro" id="IPR008927">
    <property type="entry name" value="6-PGluconate_DH-like_C_sf"/>
</dbReference>
<evidence type="ECO:0000313" key="3">
    <source>
        <dbReference type="EMBL" id="TDS75877.1"/>
    </source>
</evidence>
<feature type="domain" description="Ketopantoate reductase C-terminal" evidence="2">
    <location>
        <begin position="189"/>
        <end position="303"/>
    </location>
</feature>